<keyword evidence="1" id="KW-0732">Signal</keyword>
<sequence length="185" mass="20361">MNKCSLFGFLLGGLFLFPSFASAQRYSVRANLLGFATTNLNVEGAMAVSAHWSVHVPLQYNPFNLGGDAKLKNFTVTPGVRYWPGAPFGRGYFIGMHGVFSSFNAGGLFGYHKRRYEGTAWGAGFSAGYAHSIGRKWSMEYELGAGVVRADWEQYCRRRCGPKLGEGGKLYVVPTRISVSLAYLF</sequence>
<name>A0ABN5IKW0_9BACE</name>
<dbReference type="Pfam" id="PF12099">
    <property type="entry name" value="DUF3575"/>
    <property type="match status" value="1"/>
</dbReference>
<proteinExistence type="predicted"/>
<feature type="signal peptide" evidence="1">
    <location>
        <begin position="1"/>
        <end position="23"/>
    </location>
</feature>
<dbReference type="InterPro" id="IPR021958">
    <property type="entry name" value="DUF3575"/>
</dbReference>
<evidence type="ECO:0000313" key="2">
    <source>
        <dbReference type="EMBL" id="AVM53499.1"/>
    </source>
</evidence>
<dbReference type="EMBL" id="CP027231">
    <property type="protein sequence ID" value="AVM53499.1"/>
    <property type="molecule type" value="Genomic_DNA"/>
</dbReference>
<reference evidence="2 3" key="1">
    <citation type="submission" date="2018-02" db="EMBL/GenBank/DDBJ databases">
        <authorList>
            <person name="Holder M.E."/>
            <person name="Ajami N.J."/>
            <person name="Petrosino J.F."/>
        </authorList>
    </citation>
    <scope>NUCLEOTIDE SEQUENCE [LARGE SCALE GENOMIC DNA]</scope>
    <source>
        <strain evidence="2 3">ATCC 33285</strain>
    </source>
</reference>
<dbReference type="RefSeq" id="WP_106042220.1">
    <property type="nucleotide sequence ID" value="NZ_CALHZC010000006.1"/>
</dbReference>
<protein>
    <submittedName>
        <fullName evidence="2">DUF3575 domain-containing protein</fullName>
    </submittedName>
</protein>
<evidence type="ECO:0000256" key="1">
    <source>
        <dbReference type="SAM" id="SignalP"/>
    </source>
</evidence>
<organism evidence="2 3">
    <name type="scientific">Bacteroides zoogleoformans</name>
    <dbReference type="NCBI Taxonomy" id="28119"/>
    <lineage>
        <taxon>Bacteria</taxon>
        <taxon>Pseudomonadati</taxon>
        <taxon>Bacteroidota</taxon>
        <taxon>Bacteroidia</taxon>
        <taxon>Bacteroidales</taxon>
        <taxon>Bacteroidaceae</taxon>
        <taxon>Bacteroides</taxon>
    </lineage>
</organism>
<dbReference type="Proteomes" id="UP000238304">
    <property type="component" value="Chromosome"/>
</dbReference>
<feature type="chain" id="PRO_5046928869" evidence="1">
    <location>
        <begin position="24"/>
        <end position="185"/>
    </location>
</feature>
<evidence type="ECO:0000313" key="3">
    <source>
        <dbReference type="Proteomes" id="UP000238304"/>
    </source>
</evidence>
<keyword evidence="3" id="KW-1185">Reference proteome</keyword>
<gene>
    <name evidence="2" type="ORF">C4H11_11655</name>
</gene>
<accession>A0ABN5IKW0</accession>